<evidence type="ECO:0000313" key="1">
    <source>
        <dbReference type="EMBL" id="KAJ4475036.1"/>
    </source>
</evidence>
<reference evidence="1" key="1">
    <citation type="submission" date="2022-08" db="EMBL/GenBank/DDBJ databases">
        <title>A Global Phylogenomic Analysis of the Shiitake Genus Lentinula.</title>
        <authorList>
            <consortium name="DOE Joint Genome Institute"/>
            <person name="Sierra-Patev S."/>
            <person name="Min B."/>
            <person name="Naranjo-Ortiz M."/>
            <person name="Looney B."/>
            <person name="Konkel Z."/>
            <person name="Slot J.C."/>
            <person name="Sakamoto Y."/>
            <person name="Steenwyk J.L."/>
            <person name="Rokas A."/>
            <person name="Carro J."/>
            <person name="Camarero S."/>
            <person name="Ferreira P."/>
            <person name="Molpeceres G."/>
            <person name="Ruiz-Duenas F.J."/>
            <person name="Serrano A."/>
            <person name="Henrissat B."/>
            <person name="Drula E."/>
            <person name="Hughes K.W."/>
            <person name="Mata J.L."/>
            <person name="Ishikawa N.K."/>
            <person name="Vargas-Isla R."/>
            <person name="Ushijima S."/>
            <person name="Smith C.A."/>
            <person name="Ahrendt S."/>
            <person name="Andreopoulos W."/>
            <person name="He G."/>
            <person name="Labutti K."/>
            <person name="Lipzen A."/>
            <person name="Ng V."/>
            <person name="Riley R."/>
            <person name="Sandor L."/>
            <person name="Barry K."/>
            <person name="Martinez A.T."/>
            <person name="Xiao Y."/>
            <person name="Gibbons J.G."/>
            <person name="Terashima K."/>
            <person name="Grigoriev I.V."/>
            <person name="Hibbett D.S."/>
        </authorList>
    </citation>
    <scope>NUCLEOTIDE SEQUENCE</scope>
    <source>
        <strain evidence="1">JLM2183</strain>
    </source>
</reference>
<sequence length="195" mass="21753">MLFTVPKLYSSFFLGILYFTARTVAVPVGTVGLSSNRCAPSRWFSGHHNVATFEYAYDTPSKEFFTDLVRLILYSWSHVARSVNPAQPGYEFDVVAKEKTPLAIFSCINGRSCQYKIPISFGEGRGGYVAYIQRVKGFDEVPNVEGIVRLLSGRLEETGDCARTLMVFQNGLAQPEKWIEDATTVDMSAIKKKLA</sequence>
<dbReference type="AlphaFoldDB" id="A0A9W9A6Z0"/>
<dbReference type="Proteomes" id="UP001150266">
    <property type="component" value="Unassembled WGS sequence"/>
</dbReference>
<dbReference type="OrthoDB" id="10536902at2759"/>
<proteinExistence type="predicted"/>
<protein>
    <submittedName>
        <fullName evidence="1">Uncharacterized protein</fullName>
    </submittedName>
</protein>
<name>A0A9W9A6Z0_9AGAR</name>
<accession>A0A9W9A6Z0</accession>
<dbReference type="EMBL" id="JAOTPV010000015">
    <property type="protein sequence ID" value="KAJ4475036.1"/>
    <property type="molecule type" value="Genomic_DNA"/>
</dbReference>
<gene>
    <name evidence="1" type="ORF">J3R30DRAFT_3506196</name>
</gene>
<comment type="caution">
    <text evidence="1">The sequence shown here is derived from an EMBL/GenBank/DDBJ whole genome shotgun (WGS) entry which is preliminary data.</text>
</comment>
<keyword evidence="2" id="KW-1185">Reference proteome</keyword>
<organism evidence="1 2">
    <name type="scientific">Lentinula aciculospora</name>
    <dbReference type="NCBI Taxonomy" id="153920"/>
    <lineage>
        <taxon>Eukaryota</taxon>
        <taxon>Fungi</taxon>
        <taxon>Dikarya</taxon>
        <taxon>Basidiomycota</taxon>
        <taxon>Agaricomycotina</taxon>
        <taxon>Agaricomycetes</taxon>
        <taxon>Agaricomycetidae</taxon>
        <taxon>Agaricales</taxon>
        <taxon>Marasmiineae</taxon>
        <taxon>Omphalotaceae</taxon>
        <taxon>Lentinula</taxon>
    </lineage>
</organism>
<evidence type="ECO:0000313" key="2">
    <source>
        <dbReference type="Proteomes" id="UP001150266"/>
    </source>
</evidence>